<keyword evidence="1" id="KW-0472">Membrane</keyword>
<feature type="transmembrane region" description="Helical" evidence="1">
    <location>
        <begin position="180"/>
        <end position="204"/>
    </location>
</feature>
<evidence type="ECO:0000313" key="3">
    <source>
        <dbReference type="Proteomes" id="UP000253782"/>
    </source>
</evidence>
<evidence type="ECO:0008006" key="4">
    <source>
        <dbReference type="Google" id="ProtNLM"/>
    </source>
</evidence>
<protein>
    <recommendedName>
        <fullName evidence="4">Pr6Pr family membrane protein</fullName>
    </recommendedName>
</protein>
<dbReference type="AlphaFoldDB" id="A0A369UNT0"/>
<reference evidence="2 3" key="1">
    <citation type="submission" date="2018-07" db="EMBL/GenBank/DDBJ databases">
        <title>Dyella tabacisoli L4-6T, whole genome shotgun sequence.</title>
        <authorList>
            <person name="Zhou X.-K."/>
            <person name="Li W.-J."/>
            <person name="Duan Y.-Q."/>
        </authorList>
    </citation>
    <scope>NUCLEOTIDE SEQUENCE [LARGE SCALE GENOMIC DNA]</scope>
    <source>
        <strain evidence="2 3">L4-6</strain>
    </source>
</reference>
<accession>A0A369UNT0</accession>
<feature type="transmembrane region" description="Helical" evidence="1">
    <location>
        <begin position="144"/>
        <end position="160"/>
    </location>
</feature>
<dbReference type="OrthoDB" id="9809977at2"/>
<evidence type="ECO:0000256" key="1">
    <source>
        <dbReference type="SAM" id="Phobius"/>
    </source>
</evidence>
<keyword evidence="3" id="KW-1185">Reference proteome</keyword>
<proteinExistence type="predicted"/>
<feature type="transmembrane region" description="Helical" evidence="1">
    <location>
        <begin position="112"/>
        <end position="132"/>
    </location>
</feature>
<dbReference type="NCBIfam" id="NF038065">
    <property type="entry name" value="Pr6Pr"/>
    <property type="match status" value="1"/>
</dbReference>
<comment type="caution">
    <text evidence="2">The sequence shown here is derived from an EMBL/GenBank/DDBJ whole genome shotgun (WGS) entry which is preliminary data.</text>
</comment>
<feature type="transmembrane region" description="Helical" evidence="1">
    <location>
        <begin position="80"/>
        <end position="100"/>
    </location>
</feature>
<sequence length="214" mass="23844">MPSGNHRLFAAAAALLGWFALVVQLYLSIQLTRSNGDGAWAGVWIYFGFFTILTNLLVACALTAAALGPRGPISRTFGRPGVHTCIAMSIVVVSALYNVLLRQLWHPEGWQLVADVILHDVMPVLFLLHWWLAVPKTSLRWRQIGFWQLYPAAYFVYVLARGAVNDWYPYPFLDVSKLGYAQVCIDACAVLLAFIAVACALLALGRRQTRITHR</sequence>
<gene>
    <name evidence="2" type="ORF">DVJ77_07710</name>
</gene>
<dbReference type="Proteomes" id="UP000253782">
    <property type="component" value="Unassembled WGS sequence"/>
</dbReference>
<keyword evidence="1" id="KW-0812">Transmembrane</keyword>
<name>A0A369UNT0_9GAMM</name>
<keyword evidence="1" id="KW-1133">Transmembrane helix</keyword>
<dbReference type="InterPro" id="IPR049713">
    <property type="entry name" value="Pr6Pr-like"/>
</dbReference>
<dbReference type="EMBL" id="QQAH01000006">
    <property type="protein sequence ID" value="RDD82422.1"/>
    <property type="molecule type" value="Genomic_DNA"/>
</dbReference>
<feature type="transmembrane region" description="Helical" evidence="1">
    <location>
        <begin position="43"/>
        <end position="68"/>
    </location>
</feature>
<organism evidence="2 3">
    <name type="scientific">Dyella tabacisoli</name>
    <dbReference type="NCBI Taxonomy" id="2282381"/>
    <lineage>
        <taxon>Bacteria</taxon>
        <taxon>Pseudomonadati</taxon>
        <taxon>Pseudomonadota</taxon>
        <taxon>Gammaproteobacteria</taxon>
        <taxon>Lysobacterales</taxon>
        <taxon>Rhodanobacteraceae</taxon>
        <taxon>Dyella</taxon>
    </lineage>
</organism>
<evidence type="ECO:0000313" key="2">
    <source>
        <dbReference type="EMBL" id="RDD82422.1"/>
    </source>
</evidence>